<proteinExistence type="predicted"/>
<accession>D3VEI2</accession>
<dbReference type="EMBL" id="FN667742">
    <property type="protein sequence ID" value="CBJ90094.1"/>
    <property type="molecule type" value="Genomic_DNA"/>
</dbReference>
<evidence type="ECO:0000313" key="1">
    <source>
        <dbReference type="EMBL" id="CBJ90094.1"/>
    </source>
</evidence>
<dbReference type="STRING" id="406817.XNC1_2034"/>
<gene>
    <name evidence="1" type="ordered locus">XNC1_2034</name>
</gene>
<name>D3VEI2_XENNA</name>
<sequence length="100" mass="10812">MNTENNKVQGSIQSISGYWNVGATLFIPADIRGQVITIVRGNGLSAPQQAISVPLMSGISEQKLSGHDWIWLKYSFSHDSTTIEIAAGSGANFTQLVYRA</sequence>
<dbReference type="GeneID" id="24902671"/>
<dbReference type="AlphaFoldDB" id="D3VEI2"/>
<dbReference type="RefSeq" id="WP_013184214.1">
    <property type="nucleotide sequence ID" value="NC_014228.1"/>
</dbReference>
<evidence type="ECO:0000313" key="2">
    <source>
        <dbReference type="Proteomes" id="UP000008075"/>
    </source>
</evidence>
<keyword evidence="2" id="KW-1185">Reference proteome</keyword>
<organism evidence="1 2">
    <name type="scientific">Xenorhabdus nematophila (strain ATCC 19061 / DSM 3370 / CCUG 14189 / LMG 1036 / NCIMB 9965 / AN6)</name>
    <dbReference type="NCBI Taxonomy" id="406817"/>
    <lineage>
        <taxon>Bacteria</taxon>
        <taxon>Pseudomonadati</taxon>
        <taxon>Pseudomonadota</taxon>
        <taxon>Gammaproteobacteria</taxon>
        <taxon>Enterobacterales</taxon>
        <taxon>Morganellaceae</taxon>
        <taxon>Xenorhabdus</taxon>
    </lineage>
</organism>
<dbReference type="Proteomes" id="UP000008075">
    <property type="component" value="Chromosome"/>
</dbReference>
<reference evidence="1 2" key="1">
    <citation type="journal article" date="2011" name="PLoS ONE">
        <title>The entomopathogenic bacterial endosymbionts xenorhabdus and photorhabdus: convergent lifestyles from divergent genomes.</title>
        <authorList>
            <person name="Chaston J.M."/>
            <person name="Suen G."/>
            <person name="Tucker S.L."/>
            <person name="Andersen A.W."/>
            <person name="Bhasin A."/>
            <person name="Bode E."/>
            <person name="Bode H.B."/>
            <person name="Brachmann A.O."/>
            <person name="Cowles C.E."/>
            <person name="Cowles K.N."/>
            <person name="Darby C."/>
            <person name="de Leon L."/>
            <person name="Drace K."/>
            <person name="Du Z."/>
            <person name="Givaudan A."/>
            <person name="Herbert Tran E.E."/>
            <person name="Jewell K.A."/>
            <person name="Knack J.J."/>
            <person name="Krasomil-Osterfeld K.C."/>
            <person name="Kukor R."/>
            <person name="Lanois A."/>
            <person name="Latreille P."/>
            <person name="Leimgruber N.K."/>
            <person name="Lipke C.M."/>
            <person name="Liu R."/>
            <person name="Lu X."/>
            <person name="Martens E.C."/>
            <person name="Marri P.R."/>
            <person name="Medigue C."/>
            <person name="Menard M.L."/>
            <person name="Miller N.M."/>
            <person name="Morales-Soto N."/>
            <person name="Norton S."/>
            <person name="Ogier J.C."/>
            <person name="Orchard S.S."/>
            <person name="Park D."/>
            <person name="Park Y."/>
            <person name="Qurollo B.A."/>
            <person name="Sugar D.R."/>
            <person name="Richards G.R."/>
            <person name="Rouy Z."/>
            <person name="Slominski B."/>
            <person name="Slominski K."/>
            <person name="Snyder H."/>
            <person name="Tjaden B.C."/>
            <person name="van der Hoeven R."/>
            <person name="Welch R.D."/>
            <person name="Wheeler C."/>
            <person name="Xiang B."/>
            <person name="Barbazuk B."/>
            <person name="Gaudriault S."/>
            <person name="Goodner B."/>
            <person name="Slater S.C."/>
            <person name="Forst S."/>
            <person name="Goldman B.S."/>
            <person name="Goodrich-Blair H."/>
        </authorList>
    </citation>
    <scope>NUCLEOTIDE SEQUENCE [LARGE SCALE GENOMIC DNA]</scope>
    <source>
        <strain evidence="2">ATCC 19061 / DSM 3370 / CCUG 14189 / LMG 1036 / NCIMB 9965 / AN6</strain>
    </source>
</reference>
<dbReference type="HOGENOM" id="CLU_2304983_0_0_6"/>
<dbReference type="KEGG" id="xne:XNC1_2034"/>
<protein>
    <submittedName>
        <fullName evidence="1">Uncharacterized protein</fullName>
    </submittedName>
</protein>